<dbReference type="InterPro" id="IPR009027">
    <property type="entry name" value="Ribosomal_bL9/RNase_H1_N"/>
</dbReference>
<evidence type="ECO:0000256" key="1">
    <source>
        <dbReference type="ARBA" id="ARBA00010605"/>
    </source>
</evidence>
<evidence type="ECO:0000256" key="5">
    <source>
        <dbReference type="ARBA" id="ARBA00023274"/>
    </source>
</evidence>
<dbReference type="EMBL" id="JASJOU010000003">
    <property type="protein sequence ID" value="MDJ1501513.1"/>
    <property type="molecule type" value="Genomic_DNA"/>
</dbReference>
<dbReference type="SUPFAM" id="SSF55658">
    <property type="entry name" value="L9 N-domain-like"/>
    <property type="match status" value="1"/>
</dbReference>
<dbReference type="InterPro" id="IPR020594">
    <property type="entry name" value="Ribosomal_bL9_bac/chp"/>
</dbReference>
<reference evidence="10" key="1">
    <citation type="submission" date="2023-05" db="EMBL/GenBank/DDBJ databases">
        <authorList>
            <person name="Zhang X."/>
        </authorList>
    </citation>
    <scope>NUCLEOTIDE SEQUENCE</scope>
    <source>
        <strain evidence="10">BD1B2-1</strain>
    </source>
</reference>
<evidence type="ECO:0000256" key="4">
    <source>
        <dbReference type="ARBA" id="ARBA00022980"/>
    </source>
</evidence>
<keyword evidence="3 7" id="KW-0694">RNA-binding</keyword>
<dbReference type="GO" id="GO:0003735">
    <property type="term" value="F:structural constituent of ribosome"/>
    <property type="evidence" value="ECO:0007669"/>
    <property type="project" value="InterPro"/>
</dbReference>
<dbReference type="Pfam" id="PF01281">
    <property type="entry name" value="Ribosomal_L9_N"/>
    <property type="match status" value="1"/>
</dbReference>
<dbReference type="InterPro" id="IPR036935">
    <property type="entry name" value="Ribosomal_bL9_N_sf"/>
</dbReference>
<dbReference type="NCBIfam" id="TIGR00158">
    <property type="entry name" value="L9"/>
    <property type="match status" value="1"/>
</dbReference>
<dbReference type="InterPro" id="IPR020069">
    <property type="entry name" value="Ribosomal_bL9_C"/>
</dbReference>
<evidence type="ECO:0000256" key="3">
    <source>
        <dbReference type="ARBA" id="ARBA00022884"/>
    </source>
</evidence>
<dbReference type="InterPro" id="IPR000244">
    <property type="entry name" value="Ribosomal_bL9"/>
</dbReference>
<dbReference type="PROSITE" id="PS00651">
    <property type="entry name" value="RIBOSOMAL_L9"/>
    <property type="match status" value="1"/>
</dbReference>
<accession>A0AAE3UGE3</accession>
<evidence type="ECO:0000256" key="7">
    <source>
        <dbReference type="HAMAP-Rule" id="MF_00503"/>
    </source>
</evidence>
<dbReference type="GO" id="GO:1990904">
    <property type="term" value="C:ribonucleoprotein complex"/>
    <property type="evidence" value="ECO:0007669"/>
    <property type="project" value="UniProtKB-KW"/>
</dbReference>
<proteinExistence type="inferred from homology"/>
<keyword evidence="4 7" id="KW-0689">Ribosomal protein</keyword>
<feature type="coiled-coil region" evidence="8">
    <location>
        <begin position="48"/>
        <end position="78"/>
    </location>
</feature>
<evidence type="ECO:0000313" key="11">
    <source>
        <dbReference type="Proteomes" id="UP001232063"/>
    </source>
</evidence>
<dbReference type="GO" id="GO:0006412">
    <property type="term" value="P:translation"/>
    <property type="evidence" value="ECO:0007669"/>
    <property type="project" value="UniProtKB-UniRule"/>
</dbReference>
<comment type="function">
    <text evidence="7">Binds to the 23S rRNA.</text>
</comment>
<dbReference type="SUPFAM" id="SSF55653">
    <property type="entry name" value="Ribosomal protein L9 C-domain"/>
    <property type="match status" value="1"/>
</dbReference>
<dbReference type="InterPro" id="IPR036791">
    <property type="entry name" value="Ribosomal_bL9_C_sf"/>
</dbReference>
<keyword evidence="2 7" id="KW-0699">rRNA-binding</keyword>
<evidence type="ECO:0000256" key="8">
    <source>
        <dbReference type="SAM" id="Coils"/>
    </source>
</evidence>
<dbReference type="InterPro" id="IPR020070">
    <property type="entry name" value="Ribosomal_bL9_N"/>
</dbReference>
<dbReference type="PANTHER" id="PTHR21368">
    <property type="entry name" value="50S RIBOSOMAL PROTEIN L9"/>
    <property type="match status" value="1"/>
</dbReference>
<dbReference type="Gene3D" id="3.10.430.100">
    <property type="entry name" value="Ribosomal protein L9, C-terminal domain"/>
    <property type="match status" value="1"/>
</dbReference>
<evidence type="ECO:0000256" key="6">
    <source>
        <dbReference type="ARBA" id="ARBA00035292"/>
    </source>
</evidence>
<comment type="caution">
    <text evidence="10">The sequence shown here is derived from an EMBL/GenBank/DDBJ whole genome shotgun (WGS) entry which is preliminary data.</text>
</comment>
<dbReference type="RefSeq" id="WP_313996744.1">
    <property type="nucleotide sequence ID" value="NZ_JASJOU010000003.1"/>
</dbReference>
<dbReference type="AlphaFoldDB" id="A0AAE3UGE3"/>
<keyword evidence="5 7" id="KW-0687">Ribonucleoprotein</keyword>
<comment type="similarity">
    <text evidence="1 7">Belongs to the bacterial ribosomal protein bL9 family.</text>
</comment>
<dbReference type="GO" id="GO:0005840">
    <property type="term" value="C:ribosome"/>
    <property type="evidence" value="ECO:0007669"/>
    <property type="project" value="UniProtKB-KW"/>
</dbReference>
<keyword evidence="11" id="KW-1185">Reference proteome</keyword>
<evidence type="ECO:0000259" key="9">
    <source>
        <dbReference type="PROSITE" id="PS00651"/>
    </source>
</evidence>
<evidence type="ECO:0000313" key="10">
    <source>
        <dbReference type="EMBL" id="MDJ1501513.1"/>
    </source>
</evidence>
<feature type="domain" description="Ribosomal protein L9" evidence="9">
    <location>
        <begin position="13"/>
        <end position="40"/>
    </location>
</feature>
<keyword evidence="8" id="KW-0175">Coiled coil</keyword>
<dbReference type="GO" id="GO:0019843">
    <property type="term" value="F:rRNA binding"/>
    <property type="evidence" value="ECO:0007669"/>
    <property type="project" value="UniProtKB-UniRule"/>
</dbReference>
<dbReference type="Gene3D" id="3.40.5.10">
    <property type="entry name" value="Ribosomal protein L9, N-terminal domain"/>
    <property type="match status" value="1"/>
</dbReference>
<name>A0AAE3UGE3_9BACT</name>
<dbReference type="HAMAP" id="MF_00503">
    <property type="entry name" value="Ribosomal_bL9"/>
    <property type="match status" value="1"/>
</dbReference>
<dbReference type="Proteomes" id="UP001232063">
    <property type="component" value="Unassembled WGS sequence"/>
</dbReference>
<evidence type="ECO:0000256" key="2">
    <source>
        <dbReference type="ARBA" id="ARBA00022730"/>
    </source>
</evidence>
<gene>
    <name evidence="7 10" type="primary">rplI</name>
    <name evidence="10" type="ORF">QNI22_12680</name>
</gene>
<sequence length="147" mass="16153">MEIILKEDIAGLGYKNDLVQVRPGYARNFLIPKGYAIVATESAKKIQAENVKQVAHKAEKLRKDAEELAANIGDITLEIAAKVGESGKIFGKVTTTQISDALRSKGFEVDRKKISLDSEVKSVGNYTATLDLHKEVKHKIKFNVIGD</sequence>
<protein>
    <recommendedName>
        <fullName evidence="6 7">Large ribosomal subunit protein bL9</fullName>
    </recommendedName>
</protein>
<organism evidence="10 11">
    <name type="scientific">Xanthocytophaga agilis</name>
    <dbReference type="NCBI Taxonomy" id="3048010"/>
    <lineage>
        <taxon>Bacteria</taxon>
        <taxon>Pseudomonadati</taxon>
        <taxon>Bacteroidota</taxon>
        <taxon>Cytophagia</taxon>
        <taxon>Cytophagales</taxon>
        <taxon>Rhodocytophagaceae</taxon>
        <taxon>Xanthocytophaga</taxon>
    </lineage>
</organism>
<dbReference type="Pfam" id="PF03948">
    <property type="entry name" value="Ribosomal_L9_C"/>
    <property type="match status" value="1"/>
</dbReference>